<dbReference type="InterPro" id="IPR004089">
    <property type="entry name" value="MCPsignal_dom"/>
</dbReference>
<dbReference type="SMART" id="SM00283">
    <property type="entry name" value="MA"/>
    <property type="match status" value="1"/>
</dbReference>
<dbReference type="InterPro" id="IPR003660">
    <property type="entry name" value="HAMP_dom"/>
</dbReference>
<dbReference type="PANTHER" id="PTHR32089:SF112">
    <property type="entry name" value="LYSOZYME-LIKE PROTEIN-RELATED"/>
    <property type="match status" value="1"/>
</dbReference>
<sequence>MSWFKNLKIFYKIMLILVVYVVALGINTTIGVNSLLSTQEHLVKLEQKIYDSVRLATVNDTLLKRADELLTQAVSFSEDDLKLQGIESIVQLTENLEQLKQLDTERLAELENIDSNVKKYQAIAVPLVESMLSDEADFSVLQGQIKAKAALFETTNKALTNYQKIINDEFKVTIGKAVASGEDALYSSSAISAIFFVVLALFITYIASAISSTANQLSSSLKELAEGEGELSQRIPVNGSDELGSTASNFNNFMDKLSRIVQNIMNVSNPLVETANDLDSNTQLVRGVTDQLGIKAREAKDAMDEITQSIAEISTSASAASVAMQDTEERTNKGLEIVTTTISNSKDLNSQIINAAELVERLAKDTENVANILDVISSIAEQTNLLALNAAIEAARAGEQGRGFAVVADEVRALASKSGDATTEIRNVLNRLEDAAASTVSAMQSAKGQSEMSEKCAVETGDYLQQIKNQVEQVNGMNMTIAAATEEQTMVVASVSDIITAMVDSVESTEVSFGELAVLAHQLLGASDSLKDSTNQFKL</sequence>
<dbReference type="Pfam" id="PF00672">
    <property type="entry name" value="HAMP"/>
    <property type="match status" value="1"/>
</dbReference>
<dbReference type="Gene3D" id="1.10.287.950">
    <property type="entry name" value="Methyl-accepting chemotaxis protein"/>
    <property type="match status" value="1"/>
</dbReference>
<evidence type="ECO:0000256" key="3">
    <source>
        <dbReference type="ARBA" id="ARBA00029447"/>
    </source>
</evidence>
<evidence type="ECO:0000256" key="5">
    <source>
        <dbReference type="SAM" id="Phobius"/>
    </source>
</evidence>
<name>A0ABY6N2L1_9ALTE</name>
<feature type="domain" description="Methyl-accepting transducer" evidence="6">
    <location>
        <begin position="267"/>
        <end position="503"/>
    </location>
</feature>
<keyword evidence="5" id="KW-0472">Membrane</keyword>
<comment type="subcellular location">
    <subcellularLocation>
        <location evidence="1">Membrane</location>
    </subcellularLocation>
</comment>
<accession>A0ABY6N2L1</accession>
<dbReference type="Proteomes" id="UP001163739">
    <property type="component" value="Chromosome"/>
</dbReference>
<keyword evidence="5" id="KW-1133">Transmembrane helix</keyword>
<keyword evidence="2 4" id="KW-0807">Transducer</keyword>
<dbReference type="InterPro" id="IPR004090">
    <property type="entry name" value="Chemotax_Me-accpt_rcpt"/>
</dbReference>
<feature type="transmembrane region" description="Helical" evidence="5">
    <location>
        <begin position="184"/>
        <end position="207"/>
    </location>
</feature>
<keyword evidence="9" id="KW-1185">Reference proteome</keyword>
<dbReference type="Pfam" id="PF00015">
    <property type="entry name" value="MCPsignal"/>
    <property type="match status" value="1"/>
</dbReference>
<reference evidence="8" key="1">
    <citation type="submission" date="2022-06" db="EMBL/GenBank/DDBJ databases">
        <title>Alkalimarinus sp. nov., isolated from gut of a Alitta virens.</title>
        <authorList>
            <person name="Yang A.I."/>
            <person name="Shin N.-R."/>
        </authorList>
    </citation>
    <scope>NUCLEOTIDE SEQUENCE</scope>
    <source>
        <strain evidence="8">A2M4</strain>
    </source>
</reference>
<evidence type="ECO:0000259" key="6">
    <source>
        <dbReference type="PROSITE" id="PS50111"/>
    </source>
</evidence>
<protein>
    <submittedName>
        <fullName evidence="8">Methyl-accepting chemotaxis protein</fullName>
    </submittedName>
</protein>
<dbReference type="SMART" id="SM00304">
    <property type="entry name" value="HAMP"/>
    <property type="match status" value="1"/>
</dbReference>
<comment type="similarity">
    <text evidence="3">Belongs to the methyl-accepting chemotaxis (MCP) protein family.</text>
</comment>
<dbReference type="EMBL" id="CP100390">
    <property type="protein sequence ID" value="UZE96280.1"/>
    <property type="molecule type" value="Genomic_DNA"/>
</dbReference>
<gene>
    <name evidence="8" type="ORF">NKI27_00610</name>
</gene>
<evidence type="ECO:0000256" key="1">
    <source>
        <dbReference type="ARBA" id="ARBA00004370"/>
    </source>
</evidence>
<dbReference type="PANTHER" id="PTHR32089">
    <property type="entry name" value="METHYL-ACCEPTING CHEMOTAXIS PROTEIN MCPB"/>
    <property type="match status" value="1"/>
</dbReference>
<evidence type="ECO:0000256" key="4">
    <source>
        <dbReference type="PROSITE-ProRule" id="PRU00284"/>
    </source>
</evidence>
<feature type="transmembrane region" description="Helical" evidence="5">
    <location>
        <begin position="13"/>
        <end position="36"/>
    </location>
</feature>
<organism evidence="8 9">
    <name type="scientific">Alkalimarinus alittae</name>
    <dbReference type="NCBI Taxonomy" id="2961619"/>
    <lineage>
        <taxon>Bacteria</taxon>
        <taxon>Pseudomonadati</taxon>
        <taxon>Pseudomonadota</taxon>
        <taxon>Gammaproteobacteria</taxon>
        <taxon>Alteromonadales</taxon>
        <taxon>Alteromonadaceae</taxon>
        <taxon>Alkalimarinus</taxon>
    </lineage>
</organism>
<evidence type="ECO:0000313" key="9">
    <source>
        <dbReference type="Proteomes" id="UP001163739"/>
    </source>
</evidence>
<dbReference type="PROSITE" id="PS50111">
    <property type="entry name" value="CHEMOTAXIS_TRANSDUC_2"/>
    <property type="match status" value="1"/>
</dbReference>
<dbReference type="CDD" id="cd06225">
    <property type="entry name" value="HAMP"/>
    <property type="match status" value="1"/>
</dbReference>
<keyword evidence="5" id="KW-0812">Transmembrane</keyword>
<evidence type="ECO:0000256" key="2">
    <source>
        <dbReference type="ARBA" id="ARBA00023224"/>
    </source>
</evidence>
<evidence type="ECO:0000313" key="8">
    <source>
        <dbReference type="EMBL" id="UZE96280.1"/>
    </source>
</evidence>
<dbReference type="PRINTS" id="PR00260">
    <property type="entry name" value="CHEMTRNSDUCR"/>
</dbReference>
<dbReference type="RefSeq" id="WP_265047764.1">
    <property type="nucleotide sequence ID" value="NZ_CP100390.1"/>
</dbReference>
<proteinExistence type="inferred from homology"/>
<dbReference type="SUPFAM" id="SSF58104">
    <property type="entry name" value="Methyl-accepting chemotaxis protein (MCP) signaling domain"/>
    <property type="match status" value="1"/>
</dbReference>
<evidence type="ECO:0000259" key="7">
    <source>
        <dbReference type="PROSITE" id="PS50885"/>
    </source>
</evidence>
<dbReference type="PROSITE" id="PS50885">
    <property type="entry name" value="HAMP"/>
    <property type="match status" value="1"/>
</dbReference>
<feature type="domain" description="HAMP" evidence="7">
    <location>
        <begin position="208"/>
        <end position="262"/>
    </location>
</feature>